<dbReference type="AlphaFoldDB" id="A0AAE3UEF6"/>
<protein>
    <submittedName>
        <fullName evidence="1">Uncharacterized protein</fullName>
    </submittedName>
</protein>
<evidence type="ECO:0000313" key="1">
    <source>
        <dbReference type="EMBL" id="MDJ1502738.1"/>
    </source>
</evidence>
<name>A0AAE3UEF6_9BACT</name>
<accession>A0AAE3UEF6</accession>
<proteinExistence type="predicted"/>
<sequence length="99" mass="11525">MQTLPIYNESGQIIHNVPFRQYILNHTQQFAVVALEIDKLGGLEKILELVPGIEYIHMGKLDDLEMELGVQVIHTLIEDLWDFEKYHNPDIVLITDKRN</sequence>
<evidence type="ECO:0000313" key="2">
    <source>
        <dbReference type="Proteomes" id="UP001232063"/>
    </source>
</evidence>
<dbReference type="EMBL" id="JASJOU010000006">
    <property type="protein sequence ID" value="MDJ1502738.1"/>
    <property type="molecule type" value="Genomic_DNA"/>
</dbReference>
<keyword evidence="2" id="KW-1185">Reference proteome</keyword>
<dbReference type="Proteomes" id="UP001232063">
    <property type="component" value="Unassembled WGS sequence"/>
</dbReference>
<comment type="caution">
    <text evidence="1">The sequence shown here is derived from an EMBL/GenBank/DDBJ whole genome shotgun (WGS) entry which is preliminary data.</text>
</comment>
<gene>
    <name evidence="1" type="ORF">QNI22_18870</name>
</gene>
<reference evidence="1" key="1">
    <citation type="submission" date="2023-05" db="EMBL/GenBank/DDBJ databases">
        <authorList>
            <person name="Zhang X."/>
        </authorList>
    </citation>
    <scope>NUCLEOTIDE SEQUENCE</scope>
    <source>
        <strain evidence="1">BD1B2-1</strain>
    </source>
</reference>
<organism evidence="1 2">
    <name type="scientific">Xanthocytophaga agilis</name>
    <dbReference type="NCBI Taxonomy" id="3048010"/>
    <lineage>
        <taxon>Bacteria</taxon>
        <taxon>Pseudomonadati</taxon>
        <taxon>Bacteroidota</taxon>
        <taxon>Cytophagia</taxon>
        <taxon>Cytophagales</taxon>
        <taxon>Rhodocytophagaceae</taxon>
        <taxon>Xanthocytophaga</taxon>
    </lineage>
</organism>
<dbReference type="RefSeq" id="WP_314513000.1">
    <property type="nucleotide sequence ID" value="NZ_JASJOU010000006.1"/>
</dbReference>